<evidence type="ECO:0000313" key="1">
    <source>
        <dbReference type="EMBL" id="MDR6433363.1"/>
    </source>
</evidence>
<comment type="caution">
    <text evidence="1">The sequence shown here is derived from an EMBL/GenBank/DDBJ whole genome shotgun (WGS) entry which is preliminary data.</text>
</comment>
<protein>
    <submittedName>
        <fullName evidence="1">IS30 family transposase</fullName>
    </submittedName>
</protein>
<proteinExistence type="predicted"/>
<sequence>MARTYSHIGLDERRRIACWRPAKLSVDIIAEKLGWLRSKQRKLIRFDELCKIVVQHIRDGWSP</sequence>
<gene>
    <name evidence="1" type="ORF">J2782_003109</name>
</gene>
<evidence type="ECO:0000313" key="2">
    <source>
        <dbReference type="Proteomes" id="UP001184614"/>
    </source>
</evidence>
<keyword evidence="2" id="KW-1185">Reference proteome</keyword>
<dbReference type="RefSeq" id="WP_404989654.1">
    <property type="nucleotide sequence ID" value="NZ_JAVDQT010000005.1"/>
</dbReference>
<accession>A0ABU1MBE0</accession>
<name>A0ABU1MBE0_9HYPH</name>
<organism evidence="1 2">
    <name type="scientific">Brucella pseudogrignonensis</name>
    <dbReference type="NCBI Taxonomy" id="419475"/>
    <lineage>
        <taxon>Bacteria</taxon>
        <taxon>Pseudomonadati</taxon>
        <taxon>Pseudomonadota</taxon>
        <taxon>Alphaproteobacteria</taxon>
        <taxon>Hyphomicrobiales</taxon>
        <taxon>Brucellaceae</taxon>
        <taxon>Brucella/Ochrobactrum group</taxon>
        <taxon>Brucella</taxon>
    </lineage>
</organism>
<dbReference type="EMBL" id="JAVDQT010000005">
    <property type="protein sequence ID" value="MDR6433363.1"/>
    <property type="molecule type" value="Genomic_DNA"/>
</dbReference>
<reference evidence="1 2" key="1">
    <citation type="submission" date="2023-07" db="EMBL/GenBank/DDBJ databases">
        <title>Sorghum-associated microbial communities from plants grown in Nebraska, USA.</title>
        <authorList>
            <person name="Schachtman D."/>
        </authorList>
    </citation>
    <scope>NUCLEOTIDE SEQUENCE [LARGE SCALE GENOMIC DNA]</scope>
    <source>
        <strain evidence="1 2">DS1730</strain>
    </source>
</reference>
<dbReference type="Proteomes" id="UP001184614">
    <property type="component" value="Unassembled WGS sequence"/>
</dbReference>